<dbReference type="RefSeq" id="WP_099698541.1">
    <property type="nucleotide sequence ID" value="NZ_NOVD01000036.1"/>
</dbReference>
<dbReference type="Proteomes" id="UP000230886">
    <property type="component" value="Unassembled WGS sequence"/>
</dbReference>
<organism evidence="1 2">
    <name type="scientific">Rhodococcus qingshengii</name>
    <dbReference type="NCBI Taxonomy" id="334542"/>
    <lineage>
        <taxon>Bacteria</taxon>
        <taxon>Bacillati</taxon>
        <taxon>Actinomycetota</taxon>
        <taxon>Actinomycetes</taxon>
        <taxon>Mycobacteriales</taxon>
        <taxon>Nocardiaceae</taxon>
        <taxon>Rhodococcus</taxon>
        <taxon>Rhodococcus erythropolis group</taxon>
    </lineage>
</organism>
<gene>
    <name evidence="1" type="ORF">CHR55_27420</name>
</gene>
<evidence type="ECO:0000313" key="2">
    <source>
        <dbReference type="Proteomes" id="UP000230886"/>
    </source>
</evidence>
<dbReference type="EMBL" id="NOVD01000036">
    <property type="protein sequence ID" value="PCK24174.1"/>
    <property type="molecule type" value="Genomic_DNA"/>
</dbReference>
<dbReference type="AlphaFoldDB" id="A0A2A5J3I8"/>
<evidence type="ECO:0000313" key="1">
    <source>
        <dbReference type="EMBL" id="PCK24174.1"/>
    </source>
</evidence>
<protein>
    <submittedName>
        <fullName evidence="1">Uncharacterized protein</fullName>
    </submittedName>
</protein>
<name>A0A2A5J3I8_RHOSG</name>
<accession>A0A2A5J3I8</accession>
<proteinExistence type="predicted"/>
<comment type="caution">
    <text evidence="1">The sequence shown here is derived from an EMBL/GenBank/DDBJ whole genome shotgun (WGS) entry which is preliminary data.</text>
</comment>
<reference evidence="1 2" key="1">
    <citation type="submission" date="2017-07" db="EMBL/GenBank/DDBJ databases">
        <title>Draft sequence of Rhodococcus enclensis 23b-28.</title>
        <authorList>
            <person name="Besaury L."/>
            <person name="Sancelme M."/>
            <person name="Amato P."/>
            <person name="Lallement A."/>
            <person name="Delort A.-M."/>
        </authorList>
    </citation>
    <scope>NUCLEOTIDE SEQUENCE [LARGE SCALE GENOMIC DNA]</scope>
    <source>
        <strain evidence="1 2">23b-28</strain>
    </source>
</reference>
<sequence length="146" mass="15644">MSSLAVPMPTWRARGPLTSLDGTNTTGIDTTADLLGVTFADIPDDELVLHTLRVVEYAFRRDMCGLPDVQSEAGASVHGNTVVAFAPLSRRRCKTRSIEHGLRAALTSILHMHVNGSPVRADGTQLFPALARPIVGIRGFSLGHSD</sequence>